<name>A0A5D4MHK8_9BACI</name>
<evidence type="ECO:0000313" key="2">
    <source>
        <dbReference type="EMBL" id="TYS01385.1"/>
    </source>
</evidence>
<accession>A0A5D4MHK8</accession>
<evidence type="ECO:0000256" key="1">
    <source>
        <dbReference type="SAM" id="MobiDB-lite"/>
    </source>
</evidence>
<comment type="caution">
    <text evidence="2">The sequence shown here is derived from an EMBL/GenBank/DDBJ whole genome shotgun (WGS) entry which is preliminary data.</text>
</comment>
<organism evidence="2 3">
    <name type="scientific">Rossellomorea vietnamensis</name>
    <dbReference type="NCBI Taxonomy" id="218284"/>
    <lineage>
        <taxon>Bacteria</taxon>
        <taxon>Bacillati</taxon>
        <taxon>Bacillota</taxon>
        <taxon>Bacilli</taxon>
        <taxon>Bacillales</taxon>
        <taxon>Bacillaceae</taxon>
        <taxon>Rossellomorea</taxon>
    </lineage>
</organism>
<proteinExistence type="predicted"/>
<dbReference type="Proteomes" id="UP000325182">
    <property type="component" value="Unassembled WGS sequence"/>
</dbReference>
<dbReference type="EMBL" id="VTEG01000001">
    <property type="protein sequence ID" value="TYS01385.1"/>
    <property type="molecule type" value="Genomic_DNA"/>
</dbReference>
<sequence length="350" mass="40663">MMDRRENFIVPLSQRRDRNEFQKNQVYPSSFYRSAVEDEEYAENLTVKDKKQSSGPLILPPPPTVSTELKKKDEKEIEQKAKERKKIEEIIPLPEDDDDYFFEKEKDVFLPPPRENSIEDYLIDKEEEHENYQIPEKDEPTEKLSSSSLEDIELELKQPEEKTCPCKNREVLQTKTLNAILPVELIQEEVEIDLFNSFTLMNPLASISQIEWRVESFKGWALPPSSTVFLELVLSADIEFAAAKDGSLQSLKIFIPLQKTVQVHWRSAPEFPSARRGEYEFIEKEDVNLSSHRVWEEKLAHPILFEIRSFKLLWHDELENGKKGKKVLGVQGTAKVSIEASQKQMVSLNL</sequence>
<reference evidence="2 3" key="1">
    <citation type="submission" date="2019-08" db="EMBL/GenBank/DDBJ databases">
        <title>Bacillus genomes from the desert of Cuatro Cienegas, Coahuila.</title>
        <authorList>
            <person name="Olmedo-Alvarez G."/>
        </authorList>
    </citation>
    <scope>NUCLEOTIDE SEQUENCE [LARGE SCALE GENOMIC DNA]</scope>
    <source>
        <strain evidence="2 3">CH128b_4D</strain>
    </source>
</reference>
<gene>
    <name evidence="2" type="ORF">FZC84_01630</name>
</gene>
<feature type="region of interest" description="Disordered" evidence="1">
    <location>
        <begin position="46"/>
        <end position="74"/>
    </location>
</feature>
<dbReference type="RefSeq" id="WP_148952728.1">
    <property type="nucleotide sequence ID" value="NZ_VTEG01000001.1"/>
</dbReference>
<evidence type="ECO:0000313" key="3">
    <source>
        <dbReference type="Proteomes" id="UP000325182"/>
    </source>
</evidence>
<protein>
    <submittedName>
        <fullName evidence="2">Uncharacterized protein</fullName>
    </submittedName>
</protein>
<dbReference type="AlphaFoldDB" id="A0A5D4MHK8"/>